<gene>
    <name evidence="2" type="ORF">g.48974</name>
</gene>
<feature type="non-terminal residue" evidence="2">
    <location>
        <position position="1"/>
    </location>
</feature>
<dbReference type="PANTHER" id="PTHR43977">
    <property type="entry name" value="STRUCTURAL MAINTENANCE OF CHROMOSOMES PROTEIN 3"/>
    <property type="match status" value="1"/>
</dbReference>
<dbReference type="Gene3D" id="1.10.287.510">
    <property type="entry name" value="Helix hairpin bin"/>
    <property type="match status" value="1"/>
</dbReference>
<dbReference type="AlphaFoldDB" id="A0A1B6GG85"/>
<organism evidence="2">
    <name type="scientific">Cuerna arida</name>
    <dbReference type="NCBI Taxonomy" id="1464854"/>
    <lineage>
        <taxon>Eukaryota</taxon>
        <taxon>Metazoa</taxon>
        <taxon>Ecdysozoa</taxon>
        <taxon>Arthropoda</taxon>
        <taxon>Hexapoda</taxon>
        <taxon>Insecta</taxon>
        <taxon>Pterygota</taxon>
        <taxon>Neoptera</taxon>
        <taxon>Paraneoptera</taxon>
        <taxon>Hemiptera</taxon>
        <taxon>Auchenorrhyncha</taxon>
        <taxon>Membracoidea</taxon>
        <taxon>Cicadellidae</taxon>
        <taxon>Cicadellinae</taxon>
        <taxon>Proconiini</taxon>
        <taxon>Cuerna</taxon>
    </lineage>
</organism>
<protein>
    <submittedName>
        <fullName evidence="2">Uncharacterized protein</fullName>
    </submittedName>
</protein>
<evidence type="ECO:0000313" key="2">
    <source>
        <dbReference type="EMBL" id="JAS61452.1"/>
    </source>
</evidence>
<evidence type="ECO:0000256" key="1">
    <source>
        <dbReference type="SAM" id="MobiDB-lite"/>
    </source>
</evidence>
<name>A0A1B6GG85_9HEMI</name>
<sequence>LSDYLSTQDQAAFDELNDVIQKLKNDSKKAFSVRSKLEADKNKLENLLQNNLKRRKAELDKALQDISDEDRHKTLVNVTHDLERIEKQMSENSEELDKIEKDIKSCTDKLKKLQHRFEEVKNREESIRNQIENDAKNLER</sequence>
<accession>A0A1B6GG85</accession>
<feature type="region of interest" description="Disordered" evidence="1">
    <location>
        <begin position="121"/>
        <end position="140"/>
    </location>
</feature>
<dbReference type="SUPFAM" id="SSF57997">
    <property type="entry name" value="Tropomyosin"/>
    <property type="match status" value="1"/>
</dbReference>
<feature type="non-terminal residue" evidence="2">
    <location>
        <position position="140"/>
    </location>
</feature>
<dbReference type="EMBL" id="GECZ01008317">
    <property type="protein sequence ID" value="JAS61452.1"/>
    <property type="molecule type" value="Transcribed_RNA"/>
</dbReference>
<proteinExistence type="predicted"/>
<reference evidence="2" key="1">
    <citation type="submission" date="2015-11" db="EMBL/GenBank/DDBJ databases">
        <title>De novo transcriptome assembly of four potential Pierce s Disease insect vectors from Arizona vineyards.</title>
        <authorList>
            <person name="Tassone E.E."/>
        </authorList>
    </citation>
    <scope>NUCLEOTIDE SEQUENCE</scope>
</reference>